<dbReference type="GO" id="GO:0005524">
    <property type="term" value="F:ATP binding"/>
    <property type="evidence" value="ECO:0007669"/>
    <property type="project" value="UniProtKB-KW"/>
</dbReference>
<dbReference type="HAMAP" id="MF_00158">
    <property type="entry name" value="PanC"/>
    <property type="match status" value="1"/>
</dbReference>
<dbReference type="KEGG" id="pswu:SY83_18405"/>
<dbReference type="GO" id="GO:0015940">
    <property type="term" value="P:pantothenate biosynthetic process"/>
    <property type="evidence" value="ECO:0007669"/>
    <property type="project" value="UniProtKB-UniRule"/>
</dbReference>
<evidence type="ECO:0000313" key="10">
    <source>
        <dbReference type="Proteomes" id="UP000076927"/>
    </source>
</evidence>
<dbReference type="CDD" id="cd00560">
    <property type="entry name" value="PanC"/>
    <property type="match status" value="1"/>
</dbReference>
<keyword evidence="4 8" id="KW-0566">Pantothenate biosynthesis</keyword>
<evidence type="ECO:0000256" key="1">
    <source>
        <dbReference type="ARBA" id="ARBA00004990"/>
    </source>
</evidence>
<keyword evidence="6 8" id="KW-0067">ATP-binding</keyword>
<dbReference type="InterPro" id="IPR042176">
    <property type="entry name" value="Pantoate_ligase_C"/>
</dbReference>
<keyword evidence="3 8" id="KW-0436">Ligase</keyword>
<dbReference type="EMBL" id="CP011388">
    <property type="protein sequence ID" value="ANE47938.1"/>
    <property type="molecule type" value="Genomic_DNA"/>
</dbReference>
<feature type="binding site" evidence="8">
    <location>
        <position position="63"/>
    </location>
    <ligand>
        <name>beta-alanine</name>
        <dbReference type="ChEBI" id="CHEBI:57966"/>
    </ligand>
</feature>
<comment type="function">
    <text evidence="8">Catalyzes the condensation of pantoate with beta-alanine in an ATP-dependent reaction via a pantoyl-adenylate intermediate.</text>
</comment>
<keyword evidence="10" id="KW-1185">Reference proteome</keyword>
<feature type="binding site" evidence="8">
    <location>
        <position position="178"/>
    </location>
    <ligand>
        <name>ATP</name>
        <dbReference type="ChEBI" id="CHEBI:30616"/>
    </ligand>
</feature>
<name>A0A172TLM9_9BACL</name>
<dbReference type="PATRIC" id="fig|1178515.4.peg.3711"/>
<evidence type="ECO:0000313" key="9">
    <source>
        <dbReference type="EMBL" id="ANE47938.1"/>
    </source>
</evidence>
<keyword evidence="5 8" id="KW-0547">Nucleotide-binding</keyword>
<dbReference type="InterPro" id="IPR004821">
    <property type="entry name" value="Cyt_trans-like"/>
</dbReference>
<feature type="binding site" evidence="8">
    <location>
        <begin position="32"/>
        <end position="39"/>
    </location>
    <ligand>
        <name>ATP</name>
        <dbReference type="ChEBI" id="CHEBI:30616"/>
    </ligand>
</feature>
<comment type="miscellaneous">
    <text evidence="8">The reaction proceeds by a bi uni uni bi ping pong mechanism.</text>
</comment>
<dbReference type="InterPro" id="IPR003721">
    <property type="entry name" value="Pantoate_ligase"/>
</dbReference>
<dbReference type="EC" id="6.3.2.1" evidence="8"/>
<protein>
    <recommendedName>
        <fullName evidence="8">Pantothenate synthetase</fullName>
        <shortName evidence="8">PS</shortName>
        <ecNumber evidence="8">6.3.2.1</ecNumber>
    </recommendedName>
    <alternativeName>
        <fullName evidence="8">Pantoate--beta-alanine ligase</fullName>
    </alternativeName>
    <alternativeName>
        <fullName evidence="8">Pantoate-activating enzyme</fullName>
    </alternativeName>
</protein>
<feature type="binding site" evidence="8">
    <location>
        <position position="63"/>
    </location>
    <ligand>
        <name>(R)-pantoate</name>
        <dbReference type="ChEBI" id="CHEBI:15980"/>
    </ligand>
</feature>
<gene>
    <name evidence="8" type="primary">panC</name>
    <name evidence="9" type="ORF">SY83_18405</name>
</gene>
<feature type="active site" description="Proton donor" evidence="8">
    <location>
        <position position="39"/>
    </location>
</feature>
<dbReference type="PANTHER" id="PTHR21299">
    <property type="entry name" value="CYTIDYLATE KINASE/PANTOATE-BETA-ALANINE LIGASE"/>
    <property type="match status" value="1"/>
</dbReference>
<dbReference type="Pfam" id="PF02569">
    <property type="entry name" value="Pantoate_ligase"/>
    <property type="match status" value="1"/>
</dbReference>
<evidence type="ECO:0000256" key="4">
    <source>
        <dbReference type="ARBA" id="ARBA00022655"/>
    </source>
</evidence>
<dbReference type="PANTHER" id="PTHR21299:SF1">
    <property type="entry name" value="PANTOATE--BETA-ALANINE LIGASE"/>
    <property type="match status" value="1"/>
</dbReference>
<evidence type="ECO:0000256" key="3">
    <source>
        <dbReference type="ARBA" id="ARBA00022598"/>
    </source>
</evidence>
<dbReference type="Proteomes" id="UP000076927">
    <property type="component" value="Chromosome"/>
</dbReference>
<evidence type="ECO:0000256" key="5">
    <source>
        <dbReference type="ARBA" id="ARBA00022741"/>
    </source>
</evidence>
<dbReference type="SUPFAM" id="SSF52374">
    <property type="entry name" value="Nucleotidylyl transferase"/>
    <property type="match status" value="1"/>
</dbReference>
<dbReference type="GO" id="GO:0005829">
    <property type="term" value="C:cytosol"/>
    <property type="evidence" value="ECO:0007669"/>
    <property type="project" value="TreeGrafter"/>
</dbReference>
<feature type="binding site" evidence="8">
    <location>
        <begin position="149"/>
        <end position="152"/>
    </location>
    <ligand>
        <name>ATP</name>
        <dbReference type="ChEBI" id="CHEBI:30616"/>
    </ligand>
</feature>
<feature type="binding site" evidence="8">
    <location>
        <begin position="186"/>
        <end position="189"/>
    </location>
    <ligand>
        <name>ATP</name>
        <dbReference type="ChEBI" id="CHEBI:30616"/>
    </ligand>
</feature>
<dbReference type="FunFam" id="3.40.50.620:FF:000013">
    <property type="entry name" value="Pantothenate synthetase"/>
    <property type="match status" value="1"/>
</dbReference>
<sequence>MIVNYTIKQIRDTISTFRKRNPEGTVGFVPTMGYLHEGHASLLRKARQECDVVVLSIFVNPLQFGPTEDLDKYPRDRERDLALAEQAGTDFVFMPSVEEMYPRPMRTQVEVSGITDVLCGASRPGHFAGVATVVSKLFNIVNPHRAYFGEKDAQQVAVIEQMVADLNLPVAIVPCPILREGDGLAMSSRNVYLSPEERGEALSLSKALSRLRVWRVNEELTFGELRHKMKDEIQKSPLGNVDYIEILTYPGLLPIAQDFTVHDADFDYIVALAVKYGATRLIDNAIVRQPLGEV</sequence>
<dbReference type="Gene3D" id="3.30.1300.10">
    <property type="entry name" value="Pantoate-beta-alanine ligase, C-terminal domain"/>
    <property type="match status" value="1"/>
</dbReference>
<dbReference type="AlphaFoldDB" id="A0A172TLM9"/>
<comment type="subunit">
    <text evidence="8">Homodimer.</text>
</comment>
<comment type="pathway">
    <text evidence="1 8">Cofactor biosynthesis; (R)-pantothenate biosynthesis; (R)-pantothenate from (R)-pantoate and beta-alanine: step 1/1.</text>
</comment>
<reference evidence="9 10" key="1">
    <citation type="submission" date="2015-01" db="EMBL/GenBank/DDBJ databases">
        <title>Paenibacillus swuensis/DY6/whole genome sequencing.</title>
        <authorList>
            <person name="Kim M.K."/>
            <person name="Srinivasan S."/>
            <person name="Lee J.-J."/>
        </authorList>
    </citation>
    <scope>NUCLEOTIDE SEQUENCE [LARGE SCALE GENOMIC DNA]</scope>
    <source>
        <strain evidence="9 10">DY6</strain>
    </source>
</reference>
<evidence type="ECO:0000256" key="6">
    <source>
        <dbReference type="ARBA" id="ARBA00022840"/>
    </source>
</evidence>
<evidence type="ECO:0000256" key="8">
    <source>
        <dbReference type="HAMAP-Rule" id="MF_00158"/>
    </source>
</evidence>
<dbReference type="OrthoDB" id="9773087at2"/>
<comment type="similarity">
    <text evidence="2 8">Belongs to the pantothenate synthetase family.</text>
</comment>
<dbReference type="InterPro" id="IPR014729">
    <property type="entry name" value="Rossmann-like_a/b/a_fold"/>
</dbReference>
<dbReference type="GO" id="GO:0004592">
    <property type="term" value="F:pantoate-beta-alanine ligase activity"/>
    <property type="evidence" value="ECO:0007669"/>
    <property type="project" value="UniProtKB-UniRule"/>
</dbReference>
<dbReference type="NCBIfam" id="TIGR00018">
    <property type="entry name" value="panC"/>
    <property type="match status" value="1"/>
</dbReference>
<dbReference type="NCBIfam" id="TIGR00125">
    <property type="entry name" value="cyt_tran_rel"/>
    <property type="match status" value="1"/>
</dbReference>
<comment type="subcellular location">
    <subcellularLocation>
        <location evidence="8">Cytoplasm</location>
    </subcellularLocation>
</comment>
<feature type="binding site" evidence="8">
    <location>
        <position position="155"/>
    </location>
    <ligand>
        <name>(R)-pantoate</name>
        <dbReference type="ChEBI" id="CHEBI:15980"/>
    </ligand>
</feature>
<evidence type="ECO:0000256" key="2">
    <source>
        <dbReference type="ARBA" id="ARBA00009256"/>
    </source>
</evidence>
<dbReference type="RefSeq" id="WP_068609175.1">
    <property type="nucleotide sequence ID" value="NZ_CP011388.1"/>
</dbReference>
<proteinExistence type="inferred from homology"/>
<accession>A0A172TLM9</accession>
<keyword evidence="8" id="KW-0963">Cytoplasm</keyword>
<dbReference type="Gene3D" id="3.40.50.620">
    <property type="entry name" value="HUPs"/>
    <property type="match status" value="1"/>
</dbReference>
<dbReference type="STRING" id="1178515.SY83_18405"/>
<comment type="catalytic activity">
    <reaction evidence="7 8">
        <text>(R)-pantoate + beta-alanine + ATP = (R)-pantothenate + AMP + diphosphate + H(+)</text>
        <dbReference type="Rhea" id="RHEA:10912"/>
        <dbReference type="ChEBI" id="CHEBI:15378"/>
        <dbReference type="ChEBI" id="CHEBI:15980"/>
        <dbReference type="ChEBI" id="CHEBI:29032"/>
        <dbReference type="ChEBI" id="CHEBI:30616"/>
        <dbReference type="ChEBI" id="CHEBI:33019"/>
        <dbReference type="ChEBI" id="CHEBI:57966"/>
        <dbReference type="ChEBI" id="CHEBI:456215"/>
        <dbReference type="EC" id="6.3.2.1"/>
    </reaction>
</comment>
<evidence type="ECO:0000256" key="7">
    <source>
        <dbReference type="ARBA" id="ARBA00048258"/>
    </source>
</evidence>
<dbReference type="UniPathway" id="UPA00028">
    <property type="reaction ID" value="UER00005"/>
</dbReference>
<organism evidence="9 10">
    <name type="scientific">Paenibacillus swuensis</name>
    <dbReference type="NCBI Taxonomy" id="1178515"/>
    <lineage>
        <taxon>Bacteria</taxon>
        <taxon>Bacillati</taxon>
        <taxon>Bacillota</taxon>
        <taxon>Bacilli</taxon>
        <taxon>Bacillales</taxon>
        <taxon>Paenibacillaceae</taxon>
        <taxon>Paenibacillus</taxon>
    </lineage>
</organism>